<keyword evidence="3" id="KW-1185">Reference proteome</keyword>
<name>A0AAE0FW16_9CHLO</name>
<proteinExistence type="predicted"/>
<dbReference type="AlphaFoldDB" id="A0AAE0FW16"/>
<gene>
    <name evidence="2" type="ORF">CYMTET_24351</name>
</gene>
<comment type="caution">
    <text evidence="2">The sequence shown here is derived from an EMBL/GenBank/DDBJ whole genome shotgun (WGS) entry which is preliminary data.</text>
</comment>
<reference evidence="2 3" key="1">
    <citation type="journal article" date="2015" name="Genome Biol. Evol.">
        <title>Comparative Genomics of a Bacterivorous Green Alga Reveals Evolutionary Causalities and Consequences of Phago-Mixotrophic Mode of Nutrition.</title>
        <authorList>
            <person name="Burns J.A."/>
            <person name="Paasch A."/>
            <person name="Narechania A."/>
            <person name="Kim E."/>
        </authorList>
    </citation>
    <scope>NUCLEOTIDE SEQUENCE [LARGE SCALE GENOMIC DNA]</scope>
    <source>
        <strain evidence="2 3">PLY_AMNH</strain>
    </source>
</reference>
<organism evidence="2 3">
    <name type="scientific">Cymbomonas tetramitiformis</name>
    <dbReference type="NCBI Taxonomy" id="36881"/>
    <lineage>
        <taxon>Eukaryota</taxon>
        <taxon>Viridiplantae</taxon>
        <taxon>Chlorophyta</taxon>
        <taxon>Pyramimonadophyceae</taxon>
        <taxon>Pyramimonadales</taxon>
        <taxon>Pyramimonadaceae</taxon>
        <taxon>Cymbomonas</taxon>
    </lineage>
</organism>
<dbReference type="Proteomes" id="UP001190700">
    <property type="component" value="Unassembled WGS sequence"/>
</dbReference>
<dbReference type="EMBL" id="LGRX02012640">
    <property type="protein sequence ID" value="KAK3267067.1"/>
    <property type="molecule type" value="Genomic_DNA"/>
</dbReference>
<evidence type="ECO:0000313" key="2">
    <source>
        <dbReference type="EMBL" id="KAK3267067.1"/>
    </source>
</evidence>
<protein>
    <submittedName>
        <fullName evidence="2">Uncharacterized protein</fullName>
    </submittedName>
</protein>
<evidence type="ECO:0000313" key="3">
    <source>
        <dbReference type="Proteomes" id="UP001190700"/>
    </source>
</evidence>
<feature type="region of interest" description="Disordered" evidence="1">
    <location>
        <begin position="100"/>
        <end position="124"/>
    </location>
</feature>
<sequence length="124" mass="14299">MIWSLDGFKWGDQVIFAQARLSDDMAIEEARSTFTKEIHETQRVSTFLLISPAEKGVQTSNTLAERMDMLDKEALDQFNKKFHNQYNKAKKNFKKEKAIQLTRETGKPHNTGGEFPPHLFSHIS</sequence>
<accession>A0AAE0FW16</accession>
<evidence type="ECO:0000256" key="1">
    <source>
        <dbReference type="SAM" id="MobiDB-lite"/>
    </source>
</evidence>